<dbReference type="PIRSF" id="PIRSF035652">
    <property type="entry name" value="CHP02436"/>
    <property type="match status" value="1"/>
</dbReference>
<dbReference type="Pfam" id="PF05635">
    <property type="entry name" value="23S_rRNA_IVP"/>
    <property type="match status" value="1"/>
</dbReference>
<evidence type="ECO:0000313" key="2">
    <source>
        <dbReference type="Proteomes" id="UP000310477"/>
    </source>
</evidence>
<dbReference type="PANTHER" id="PTHR38471:SF2">
    <property type="entry name" value="FOUR HELIX BUNDLE PROTEIN"/>
    <property type="match status" value="1"/>
</dbReference>
<organism evidence="1 2">
    <name type="scientific">Pedobacter cryotolerans</name>
    <dbReference type="NCBI Taxonomy" id="2571270"/>
    <lineage>
        <taxon>Bacteria</taxon>
        <taxon>Pseudomonadati</taxon>
        <taxon>Bacteroidota</taxon>
        <taxon>Sphingobacteriia</taxon>
        <taxon>Sphingobacteriales</taxon>
        <taxon>Sphingobacteriaceae</taxon>
        <taxon>Pedobacter</taxon>
    </lineage>
</organism>
<protein>
    <submittedName>
        <fullName evidence="1">Four helix bundle protein</fullName>
    </submittedName>
</protein>
<comment type="caution">
    <text evidence="1">The sequence shown here is derived from an EMBL/GenBank/DDBJ whole genome shotgun (WGS) entry which is preliminary data.</text>
</comment>
<gene>
    <name evidence="1" type="ORF">FA045_17685</name>
</gene>
<dbReference type="PANTHER" id="PTHR38471">
    <property type="entry name" value="FOUR HELIX BUNDLE PROTEIN"/>
    <property type="match status" value="1"/>
</dbReference>
<dbReference type="SUPFAM" id="SSF158446">
    <property type="entry name" value="IVS-encoded protein-like"/>
    <property type="match status" value="1"/>
</dbReference>
<dbReference type="Gene3D" id="1.20.1440.60">
    <property type="entry name" value="23S rRNA-intervening sequence"/>
    <property type="match status" value="1"/>
</dbReference>
<name>A0A4U1BWD7_9SPHI</name>
<reference evidence="1 2" key="1">
    <citation type="submission" date="2019-04" db="EMBL/GenBank/DDBJ databases">
        <title>Pedobacter sp. AR-2-6 sp. nov., isolated from Arctic soil.</title>
        <authorList>
            <person name="Dahal R.H."/>
            <person name="Kim D.-U."/>
        </authorList>
    </citation>
    <scope>NUCLEOTIDE SEQUENCE [LARGE SCALE GENOMIC DNA]</scope>
    <source>
        <strain evidence="1 2">AR-2-6</strain>
    </source>
</reference>
<dbReference type="InterPro" id="IPR036583">
    <property type="entry name" value="23S_rRNA_IVS_sf"/>
</dbReference>
<dbReference type="RefSeq" id="WP_136878415.1">
    <property type="nucleotide sequence ID" value="NZ_SWBO01000016.1"/>
</dbReference>
<dbReference type="Proteomes" id="UP000310477">
    <property type="component" value="Unassembled WGS sequence"/>
</dbReference>
<dbReference type="AlphaFoldDB" id="A0A4U1BWD7"/>
<proteinExistence type="predicted"/>
<dbReference type="InterPro" id="IPR012657">
    <property type="entry name" value="23S_rRNA-intervening_sequence"/>
</dbReference>
<dbReference type="OrthoDB" id="285993at2"/>
<evidence type="ECO:0000313" key="1">
    <source>
        <dbReference type="EMBL" id="TKB96583.1"/>
    </source>
</evidence>
<accession>A0A4U1BWD7</accession>
<dbReference type="EMBL" id="SWBO01000016">
    <property type="protein sequence ID" value="TKB96583.1"/>
    <property type="molecule type" value="Genomic_DNA"/>
</dbReference>
<dbReference type="NCBIfam" id="TIGR02436">
    <property type="entry name" value="four helix bundle protein"/>
    <property type="match status" value="1"/>
</dbReference>
<keyword evidence="2" id="KW-1185">Reference proteome</keyword>
<sequence length="119" mass="13842">MNEKTTQLLDRTFCFGVNILKFLNKLPYNQVYKVPILQLSRSSTSVGANYEEAQGAASKRDFSYKIGISYREARESVYWLRVLNELYVDEKFVIEFEEYKTEACELKKIFAAIKISSSK</sequence>